<protein>
    <submittedName>
        <fullName evidence="2">Uncharacterized protein</fullName>
    </submittedName>
</protein>
<dbReference type="EMBL" id="CABD030077751">
    <property type="status" value="NOT_ANNOTATED_CDS"/>
    <property type="molecule type" value="Genomic_DNA"/>
</dbReference>
<reference evidence="2" key="3">
    <citation type="submission" date="2025-08" db="UniProtKB">
        <authorList>
            <consortium name="Ensembl"/>
        </authorList>
    </citation>
    <scope>IDENTIFICATION</scope>
</reference>
<dbReference type="Ensembl" id="ENSGGOT00000042709.1">
    <property type="protein sequence ID" value="ENSGGOP00000032374.1"/>
    <property type="gene ID" value="ENSGGOG00000042400.1"/>
</dbReference>
<dbReference type="Bgee" id="ENSGGOG00000042400">
    <property type="expression patterns" value="Expressed in prefrontal cortex and 2 other cell types or tissues"/>
</dbReference>
<feature type="region of interest" description="Disordered" evidence="1">
    <location>
        <begin position="1"/>
        <end position="30"/>
    </location>
</feature>
<dbReference type="OMA" id="SSCFPAW"/>
<sequence length="87" mass="9999">MRFSHSGFSLQHHLPGQNRKKGDGDWQRNSNYCSVRSKQRLLPEALRTRKPTGNSSCFPAWRSSCTSPPCYNFDGFSHIYRIVQPSP</sequence>
<keyword evidence="3" id="KW-1185">Reference proteome</keyword>
<reference evidence="3" key="1">
    <citation type="submission" date="2011-05" db="EMBL/GenBank/DDBJ databases">
        <title>Insights into the evolution of the great apes provided by the gorilla genome.</title>
        <authorList>
            <person name="Scally A."/>
        </authorList>
    </citation>
    <scope>NUCLEOTIDE SEQUENCE [LARGE SCALE GENOMIC DNA]</scope>
</reference>
<evidence type="ECO:0000313" key="2">
    <source>
        <dbReference type="Ensembl" id="ENSGGOP00000032374.1"/>
    </source>
</evidence>
<reference evidence="2" key="4">
    <citation type="submission" date="2025-09" db="UniProtKB">
        <authorList>
            <consortium name="Ensembl"/>
        </authorList>
    </citation>
    <scope>IDENTIFICATION</scope>
</reference>
<name>A0A2I2YBR4_GORGO</name>
<evidence type="ECO:0000313" key="3">
    <source>
        <dbReference type="Proteomes" id="UP000001519"/>
    </source>
</evidence>
<dbReference type="GeneTree" id="ENSGT00960000187178"/>
<dbReference type="Proteomes" id="UP000001519">
    <property type="component" value="Chromosome 11"/>
</dbReference>
<proteinExistence type="predicted"/>
<reference evidence="2 3" key="2">
    <citation type="journal article" date="2012" name="Nature">
        <title>Insights into hominid evolution from the gorilla genome sequence.</title>
        <authorList>
            <person name="Scally A."/>
            <person name="Dutheil J.Y."/>
            <person name="Hillier L.W."/>
            <person name="Jordan G.E."/>
            <person name="Goodhead I."/>
            <person name="Herrero J."/>
            <person name="Hobolth A."/>
            <person name="Lappalainen T."/>
            <person name="Mailund T."/>
            <person name="Marques-Bonet T."/>
            <person name="McCarthy S."/>
            <person name="Montgomery S.H."/>
            <person name="Schwalie P.C."/>
            <person name="Tang Y.A."/>
            <person name="Ward M.C."/>
            <person name="Xue Y."/>
            <person name="Yngvadottir B."/>
            <person name="Alkan C."/>
            <person name="Andersen L.N."/>
            <person name="Ayub Q."/>
            <person name="Ball E.V."/>
            <person name="Beal K."/>
            <person name="Bradley B.J."/>
            <person name="Chen Y."/>
            <person name="Clee C.M."/>
            <person name="Fitzgerald S."/>
            <person name="Graves T.A."/>
            <person name="Gu Y."/>
            <person name="Heath P."/>
            <person name="Heger A."/>
            <person name="Karakoc E."/>
            <person name="Kolb-Kokocinski A."/>
            <person name="Laird G.K."/>
            <person name="Lunter G."/>
            <person name="Meader S."/>
            <person name="Mort M."/>
            <person name="Mullikin J.C."/>
            <person name="Munch K."/>
            <person name="O'Connor T.D."/>
            <person name="Phillips A.D."/>
            <person name="Prado-Martinez J."/>
            <person name="Rogers A.S."/>
            <person name="Sajjadian S."/>
            <person name="Schmidt D."/>
            <person name="Shaw K."/>
            <person name="Simpson J.T."/>
            <person name="Stenson P.D."/>
            <person name="Turner D.J."/>
            <person name="Vigilant L."/>
            <person name="Vilella A.J."/>
            <person name="Whitener W."/>
            <person name="Zhu B."/>
            <person name="Cooper D.N."/>
            <person name="de Jong P."/>
            <person name="Dermitzakis E.T."/>
            <person name="Eichler E.E."/>
            <person name="Flicek P."/>
            <person name="Goldman N."/>
            <person name="Mundy N.I."/>
            <person name="Ning Z."/>
            <person name="Odom D.T."/>
            <person name="Ponting C.P."/>
            <person name="Quail M.A."/>
            <person name="Ryder O.A."/>
            <person name="Searle S.M."/>
            <person name="Warren W.C."/>
            <person name="Wilson R.K."/>
            <person name="Schierup M.H."/>
            <person name="Rogers J."/>
            <person name="Tyler-Smith C."/>
            <person name="Durbin R."/>
        </authorList>
    </citation>
    <scope>NUCLEOTIDE SEQUENCE [LARGE SCALE GENOMIC DNA]</scope>
</reference>
<evidence type="ECO:0000256" key="1">
    <source>
        <dbReference type="SAM" id="MobiDB-lite"/>
    </source>
</evidence>
<accession>A0A2I2YBR4</accession>
<organism evidence="2 3">
    <name type="scientific">Gorilla gorilla gorilla</name>
    <name type="common">Western lowland gorilla</name>
    <dbReference type="NCBI Taxonomy" id="9595"/>
    <lineage>
        <taxon>Eukaryota</taxon>
        <taxon>Metazoa</taxon>
        <taxon>Chordata</taxon>
        <taxon>Craniata</taxon>
        <taxon>Vertebrata</taxon>
        <taxon>Euteleostomi</taxon>
        <taxon>Mammalia</taxon>
        <taxon>Eutheria</taxon>
        <taxon>Euarchontoglires</taxon>
        <taxon>Primates</taxon>
        <taxon>Haplorrhini</taxon>
        <taxon>Catarrhini</taxon>
        <taxon>Hominidae</taxon>
        <taxon>Gorilla</taxon>
    </lineage>
</organism>
<dbReference type="InParanoid" id="A0A2I2YBR4"/>
<dbReference type="AlphaFoldDB" id="A0A2I2YBR4"/>